<evidence type="ECO:0000256" key="5">
    <source>
        <dbReference type="ARBA" id="ARBA00023242"/>
    </source>
</evidence>
<dbReference type="GO" id="GO:0003700">
    <property type="term" value="F:DNA-binding transcription factor activity"/>
    <property type="evidence" value="ECO:0007669"/>
    <property type="project" value="TreeGrafter"/>
</dbReference>
<organism evidence="7 8">
    <name type="scientific">Lolium multiflorum</name>
    <name type="common">Italian ryegrass</name>
    <name type="synonym">Lolium perenne subsp. multiflorum</name>
    <dbReference type="NCBI Taxonomy" id="4521"/>
    <lineage>
        <taxon>Eukaryota</taxon>
        <taxon>Viridiplantae</taxon>
        <taxon>Streptophyta</taxon>
        <taxon>Embryophyta</taxon>
        <taxon>Tracheophyta</taxon>
        <taxon>Spermatophyta</taxon>
        <taxon>Magnoliopsida</taxon>
        <taxon>Liliopsida</taxon>
        <taxon>Poales</taxon>
        <taxon>Poaceae</taxon>
        <taxon>BOP clade</taxon>
        <taxon>Pooideae</taxon>
        <taxon>Poodae</taxon>
        <taxon>Poeae</taxon>
        <taxon>Poeae Chloroplast Group 2 (Poeae type)</taxon>
        <taxon>Loliodinae</taxon>
        <taxon>Loliinae</taxon>
        <taxon>Lolium</taxon>
    </lineage>
</organism>
<dbReference type="Pfam" id="PF00010">
    <property type="entry name" value="HLH"/>
    <property type="match status" value="1"/>
</dbReference>
<dbReference type="SUPFAM" id="SSF47459">
    <property type="entry name" value="HLH, helix-loop-helix DNA-binding domain"/>
    <property type="match status" value="1"/>
</dbReference>
<dbReference type="SMART" id="SM00353">
    <property type="entry name" value="HLH"/>
    <property type="match status" value="1"/>
</dbReference>
<dbReference type="Pfam" id="PF22754">
    <property type="entry name" value="bHLH-TF_ACT-like_plant"/>
    <property type="match status" value="1"/>
</dbReference>
<dbReference type="PANTHER" id="PTHR31945:SF26">
    <property type="entry name" value="TRANSCRIPTION FACTOR BHLH35"/>
    <property type="match status" value="1"/>
</dbReference>
<dbReference type="InterPro" id="IPR011598">
    <property type="entry name" value="bHLH_dom"/>
</dbReference>
<accession>A0AAD8QPB3</accession>
<comment type="caution">
    <text evidence="7">The sequence shown here is derived from an EMBL/GenBank/DDBJ whole genome shotgun (WGS) entry which is preliminary data.</text>
</comment>
<evidence type="ECO:0000313" key="7">
    <source>
        <dbReference type="EMBL" id="KAK1605831.1"/>
    </source>
</evidence>
<comment type="similarity">
    <text evidence="2">Belongs to the bHLH protein family.</text>
</comment>
<evidence type="ECO:0000256" key="3">
    <source>
        <dbReference type="ARBA" id="ARBA00023015"/>
    </source>
</evidence>
<name>A0AAD8QPB3_LOLMU</name>
<evidence type="ECO:0000256" key="2">
    <source>
        <dbReference type="ARBA" id="ARBA00005510"/>
    </source>
</evidence>
<feature type="domain" description="BHLH" evidence="6">
    <location>
        <begin position="55"/>
        <end position="104"/>
    </location>
</feature>
<dbReference type="Gene3D" id="4.10.280.10">
    <property type="entry name" value="Helix-loop-helix DNA-binding domain"/>
    <property type="match status" value="1"/>
</dbReference>
<evidence type="ECO:0000259" key="6">
    <source>
        <dbReference type="PROSITE" id="PS50888"/>
    </source>
</evidence>
<evidence type="ECO:0000313" key="8">
    <source>
        <dbReference type="Proteomes" id="UP001231189"/>
    </source>
</evidence>
<protein>
    <recommendedName>
        <fullName evidence="6">BHLH domain-containing protein</fullName>
    </recommendedName>
</protein>
<dbReference type="InterPro" id="IPR051358">
    <property type="entry name" value="TF_AMS/ICE1/BHLH6-like"/>
</dbReference>
<dbReference type="InterPro" id="IPR054502">
    <property type="entry name" value="bHLH-TF_ACT-like_plant"/>
</dbReference>
<dbReference type="AlphaFoldDB" id="A0AAD8QPB3"/>
<dbReference type="GO" id="GO:0005634">
    <property type="term" value="C:nucleus"/>
    <property type="evidence" value="ECO:0007669"/>
    <property type="project" value="UniProtKB-SubCell"/>
</dbReference>
<sequence>MEGDMDGSFDFFEDVVFDVPILDSMYLPAEDSLQSALNSWYDDSSSPEGTNPCLTRAAKNIVLERDRRKKLNERLCSLRGVVPNITKMDKASIIQDAIAYIQELQEQERHMLAQISDLESAACTDLVIKAEEDAEGSPPLKKMRRAASSISGAVFSLATQRVEILEMELTEVGENLAMLSVKHNKMRDATATVCRALESLCLEVITANITTIAGGIIHTMLVKVESSDVDSNDESFHTKTRHVLRRLQSGHYDCPFARGIYKCPFCNRRLRDTDFNSLVNHAESIGRCCARVGRTVNVHAYMAKHKALGIHLRNLQASHTRYLEALNVPTALSVCDCSICRAA</sequence>
<dbReference type="InterPro" id="IPR036638">
    <property type="entry name" value="HLH_DNA-bd_sf"/>
</dbReference>
<evidence type="ECO:0000256" key="1">
    <source>
        <dbReference type="ARBA" id="ARBA00004123"/>
    </source>
</evidence>
<reference evidence="7" key="1">
    <citation type="submission" date="2023-07" db="EMBL/GenBank/DDBJ databases">
        <title>A chromosome-level genome assembly of Lolium multiflorum.</title>
        <authorList>
            <person name="Chen Y."/>
            <person name="Copetti D."/>
            <person name="Kolliker R."/>
            <person name="Studer B."/>
        </authorList>
    </citation>
    <scope>NUCLEOTIDE SEQUENCE</scope>
    <source>
        <strain evidence="7">02402/16</strain>
        <tissue evidence="7">Leaf</tissue>
    </source>
</reference>
<proteinExistence type="inferred from homology"/>
<gene>
    <name evidence="7" type="ORF">QYE76_029504</name>
</gene>
<keyword evidence="5" id="KW-0539">Nucleus</keyword>
<keyword evidence="4" id="KW-0804">Transcription</keyword>
<keyword evidence="3" id="KW-0805">Transcription regulation</keyword>
<dbReference type="EMBL" id="JAUUTY010000007">
    <property type="protein sequence ID" value="KAK1605831.1"/>
    <property type="molecule type" value="Genomic_DNA"/>
</dbReference>
<evidence type="ECO:0000256" key="4">
    <source>
        <dbReference type="ARBA" id="ARBA00023163"/>
    </source>
</evidence>
<dbReference type="GO" id="GO:0043565">
    <property type="term" value="F:sequence-specific DNA binding"/>
    <property type="evidence" value="ECO:0007669"/>
    <property type="project" value="TreeGrafter"/>
</dbReference>
<keyword evidence="8" id="KW-1185">Reference proteome</keyword>
<dbReference type="PANTHER" id="PTHR31945">
    <property type="entry name" value="TRANSCRIPTION FACTOR SCREAM2-RELATED"/>
    <property type="match status" value="1"/>
</dbReference>
<comment type="subcellular location">
    <subcellularLocation>
        <location evidence="1">Nucleus</location>
    </subcellularLocation>
</comment>
<dbReference type="PROSITE" id="PS50888">
    <property type="entry name" value="BHLH"/>
    <property type="match status" value="1"/>
</dbReference>
<dbReference type="GO" id="GO:0046983">
    <property type="term" value="F:protein dimerization activity"/>
    <property type="evidence" value="ECO:0007669"/>
    <property type="project" value="InterPro"/>
</dbReference>
<dbReference type="Proteomes" id="UP001231189">
    <property type="component" value="Unassembled WGS sequence"/>
</dbReference>